<protein>
    <submittedName>
        <fullName evidence="1">Uncharacterized protein</fullName>
    </submittedName>
</protein>
<organism evidence="1 2">
    <name type="scientific">Candidatus Mycoplasma haematohominis</name>
    <dbReference type="NCBI Taxonomy" id="1494318"/>
    <lineage>
        <taxon>Bacteria</taxon>
        <taxon>Bacillati</taxon>
        <taxon>Mycoplasmatota</taxon>
        <taxon>Mollicutes</taxon>
        <taxon>Mycoplasmataceae</taxon>
        <taxon>Mycoplasma</taxon>
    </lineage>
</organism>
<name>A0A478FQ10_9MOLU</name>
<evidence type="ECO:0000313" key="2">
    <source>
        <dbReference type="Proteomes" id="UP000324831"/>
    </source>
</evidence>
<reference evidence="1 2" key="1">
    <citation type="submission" date="2019-01" db="EMBL/GenBank/DDBJ databases">
        <title>Draft genome sequences of Candidatus Mycoplasma haemohominis SWG34-3 identified from a patient with pyrexia, anemia and liver dysfunction.</title>
        <authorList>
            <person name="Sekizuka T."/>
            <person name="Hattori N."/>
            <person name="Katano H."/>
            <person name="Takuma T."/>
            <person name="Ito T."/>
            <person name="Arai N."/>
            <person name="Yanai R."/>
            <person name="Ishii S."/>
            <person name="Miura Y."/>
            <person name="Tokunaga T."/>
            <person name="Watanabe H."/>
            <person name="Nomura N."/>
            <person name="Eguchi J."/>
            <person name="Arai T."/>
            <person name="Hasegawa H."/>
            <person name="Nakamaki T."/>
            <person name="Wakita T."/>
            <person name="Niki Y."/>
            <person name="Kuroda M."/>
        </authorList>
    </citation>
    <scope>NUCLEOTIDE SEQUENCE [LARGE SCALE GENOMIC DNA]</scope>
    <source>
        <strain evidence="1">SWG34-3</strain>
    </source>
</reference>
<proteinExistence type="predicted"/>
<gene>
    <name evidence="1" type="ORF">MHSWG343_05280</name>
</gene>
<dbReference type="EMBL" id="BIMN01000002">
    <property type="protein sequence ID" value="GCE63531.1"/>
    <property type="molecule type" value="Genomic_DNA"/>
</dbReference>
<dbReference type="AlphaFoldDB" id="A0A478FQ10"/>
<dbReference type="Proteomes" id="UP000324831">
    <property type="component" value="Unassembled WGS sequence"/>
</dbReference>
<accession>A0A478FQ10</accession>
<sequence length="383" mass="42523">MSIFSTIVKALTATGVVSGAAGVGSKIYLKNGHGFGTMDVDPVSNVSTSNTQDTATVTPTQNQEASTRTTYGSLLIDKKYELVKADTSNDIILNIMMERLDPTKDSLSYSQGQRFSVSSPVTFGTKKFDSQIGGKNYSLTVLQKPQDTFIDPWKQACIQALAVEVTKEKVEKSGTTEYSEMAKLREWCTIPTVDQVLRRHKLTPLNTNTEDTKDDEEWKTVISGGWFKKEGDKNNWEDQSFIKDEADLNIVVGTDKSGINGKNDVDKSKIDVFKKRCKDELSKPFERKNFYLTTQFINGITGDKPEIDAFQETALFCVKSFTASQYITDSLQGLVSDSVEISADDYCYLSDVSNKESLTTNNPLGGKSFWCAVKSLYKAKPRN</sequence>
<comment type="caution">
    <text evidence="1">The sequence shown here is derived from an EMBL/GenBank/DDBJ whole genome shotgun (WGS) entry which is preliminary data.</text>
</comment>
<evidence type="ECO:0000313" key="1">
    <source>
        <dbReference type="EMBL" id="GCE63531.1"/>
    </source>
</evidence>